<dbReference type="CDD" id="cd01284">
    <property type="entry name" value="Riboflavin_deaminase-reductase"/>
    <property type="match status" value="1"/>
</dbReference>
<evidence type="ECO:0000256" key="12">
    <source>
        <dbReference type="PIRNR" id="PIRNR006769"/>
    </source>
</evidence>
<feature type="domain" description="CMP/dCMP-type deaminase" evidence="16">
    <location>
        <begin position="11"/>
        <end position="125"/>
    </location>
</feature>
<feature type="active site" description="Proton donor" evidence="13">
    <location>
        <position position="62"/>
    </location>
</feature>
<dbReference type="UniPathway" id="UPA00275">
    <property type="reaction ID" value="UER00401"/>
</dbReference>
<dbReference type="SUPFAM" id="SSF53927">
    <property type="entry name" value="Cytidine deaminase-like"/>
    <property type="match status" value="1"/>
</dbReference>
<accession>A0A1B0ZNW7</accession>
<comment type="pathway">
    <text evidence="3 12">Cofactor biosynthesis; riboflavin biosynthesis; 5-amino-6-(D-ribitylamino)uracil from GTP: step 3/4.</text>
</comment>
<dbReference type="PATRIC" id="fig|60890.4.peg.893"/>
<protein>
    <recommendedName>
        <fullName evidence="12">Riboflavin biosynthesis protein RibD</fullName>
    </recommendedName>
    <domain>
        <recommendedName>
            <fullName evidence="12">Diaminohydroxyphosphoribosylaminopyrimidine deaminase</fullName>
            <shortName evidence="12">DRAP deaminase</shortName>
            <ecNumber evidence="12">3.5.4.26</ecNumber>
        </recommendedName>
        <alternativeName>
            <fullName evidence="12">Riboflavin-specific deaminase</fullName>
        </alternativeName>
    </domain>
    <domain>
        <recommendedName>
            <fullName evidence="12">5-amino-6-(5-phosphoribosylamino)uracil reductase</fullName>
            <ecNumber evidence="12">1.1.1.193</ecNumber>
        </recommendedName>
        <alternativeName>
            <fullName evidence="12">HTP reductase</fullName>
        </alternativeName>
    </domain>
</protein>
<dbReference type="EMBL" id="CP015124">
    <property type="protein sequence ID" value="ANP35840.1"/>
    <property type="molecule type" value="Genomic_DNA"/>
</dbReference>
<dbReference type="NCBIfam" id="TIGR00227">
    <property type="entry name" value="ribD_Cterm"/>
    <property type="match status" value="1"/>
</dbReference>
<evidence type="ECO:0000256" key="10">
    <source>
        <dbReference type="ARBA" id="ARBA00023002"/>
    </source>
</evidence>
<dbReference type="GO" id="GO:0009231">
    <property type="term" value="P:riboflavin biosynthetic process"/>
    <property type="evidence" value="ECO:0007669"/>
    <property type="project" value="UniProtKB-UniPathway"/>
</dbReference>
<dbReference type="InterPro" id="IPR024072">
    <property type="entry name" value="DHFR-like_dom_sf"/>
</dbReference>
<dbReference type="EC" id="3.5.4.26" evidence="12"/>
<dbReference type="PIRSF" id="PIRSF006769">
    <property type="entry name" value="RibD"/>
    <property type="match status" value="1"/>
</dbReference>
<dbReference type="InterPro" id="IPR002125">
    <property type="entry name" value="CMP_dCMP_dom"/>
</dbReference>
<comment type="catalytic activity">
    <reaction evidence="12">
        <text>2,5-diamino-6-hydroxy-4-(5-phosphoribosylamino)-pyrimidine + H2O + H(+) = 5-amino-6-(5-phospho-D-ribosylamino)uracil + NH4(+)</text>
        <dbReference type="Rhea" id="RHEA:21868"/>
        <dbReference type="ChEBI" id="CHEBI:15377"/>
        <dbReference type="ChEBI" id="CHEBI:15378"/>
        <dbReference type="ChEBI" id="CHEBI:28938"/>
        <dbReference type="ChEBI" id="CHEBI:58453"/>
        <dbReference type="ChEBI" id="CHEBI:58614"/>
        <dbReference type="EC" id="3.5.4.26"/>
    </reaction>
</comment>
<name>A0A1B0ZNW7_9RHOB</name>
<feature type="binding site" evidence="14">
    <location>
        <position position="180"/>
    </location>
    <ligand>
        <name>NADP(+)</name>
        <dbReference type="ChEBI" id="CHEBI:58349"/>
    </ligand>
</feature>
<feature type="binding site" evidence="14">
    <location>
        <position position="210"/>
    </location>
    <ligand>
        <name>NADP(+)</name>
        <dbReference type="ChEBI" id="CHEBI:58349"/>
    </ligand>
</feature>
<feature type="binding site" evidence="14">
    <location>
        <position position="178"/>
    </location>
    <ligand>
        <name>substrate</name>
    </ligand>
</feature>
<evidence type="ECO:0000256" key="9">
    <source>
        <dbReference type="ARBA" id="ARBA00022857"/>
    </source>
</evidence>
<dbReference type="Pfam" id="PF00383">
    <property type="entry name" value="dCMP_cyt_deam_1"/>
    <property type="match status" value="1"/>
</dbReference>
<evidence type="ECO:0000256" key="13">
    <source>
        <dbReference type="PIRSR" id="PIRSR006769-1"/>
    </source>
</evidence>
<comment type="cofactor">
    <cofactor evidence="12 15">
        <name>Zn(2+)</name>
        <dbReference type="ChEBI" id="CHEBI:29105"/>
    </cofactor>
    <text evidence="12 15">Binds 1 zinc ion.</text>
</comment>
<evidence type="ECO:0000256" key="5">
    <source>
        <dbReference type="ARBA" id="ARBA00007417"/>
    </source>
</evidence>
<dbReference type="PROSITE" id="PS00903">
    <property type="entry name" value="CYT_DCMP_DEAMINASES_1"/>
    <property type="match status" value="1"/>
</dbReference>
<dbReference type="GO" id="GO:0008703">
    <property type="term" value="F:5-amino-6-(5-phosphoribosylamino)uracil reductase activity"/>
    <property type="evidence" value="ECO:0007669"/>
    <property type="project" value="UniProtKB-EC"/>
</dbReference>
<feature type="binding site" evidence="14">
    <location>
        <position position="217"/>
    </location>
    <ligand>
        <name>substrate</name>
    </ligand>
</feature>
<evidence type="ECO:0000256" key="4">
    <source>
        <dbReference type="ARBA" id="ARBA00005259"/>
    </source>
</evidence>
<dbReference type="PANTHER" id="PTHR38011">
    <property type="entry name" value="DIHYDROFOLATE REDUCTASE FAMILY PROTEIN (AFU_ORTHOLOGUE AFUA_8G06820)"/>
    <property type="match status" value="1"/>
</dbReference>
<dbReference type="Gene3D" id="3.40.430.10">
    <property type="entry name" value="Dihydrofolate Reductase, subunit A"/>
    <property type="match status" value="1"/>
</dbReference>
<feature type="binding site" evidence="14">
    <location>
        <position position="304"/>
    </location>
    <ligand>
        <name>substrate</name>
    </ligand>
</feature>
<keyword evidence="18" id="KW-1185">Reference proteome</keyword>
<keyword evidence="9 12" id="KW-0521">NADP</keyword>
<gene>
    <name evidence="17" type="primary">ribD</name>
    <name evidence="17" type="ORF">JL2886_00916</name>
</gene>
<comment type="function">
    <text evidence="1 12">Converts 2,5-diamino-6-(ribosylamino)-4(3h)-pyrimidinone 5'-phosphate into 5-amino-6-(ribosylamino)-2,4(1h,3h)-pyrimidinedione 5'-phosphate.</text>
</comment>
<feature type="binding site" evidence="14">
    <location>
        <position position="206"/>
    </location>
    <ligand>
        <name>substrate</name>
    </ligand>
</feature>
<keyword evidence="6 12" id="KW-0686">Riboflavin biosynthesis</keyword>
<dbReference type="AlphaFoldDB" id="A0A1B0ZNW7"/>
<dbReference type="EC" id="1.1.1.193" evidence="12"/>
<dbReference type="GO" id="GO:0008270">
    <property type="term" value="F:zinc ion binding"/>
    <property type="evidence" value="ECO:0007669"/>
    <property type="project" value="InterPro"/>
</dbReference>
<feature type="binding site" evidence="14">
    <location>
        <position position="194"/>
    </location>
    <ligand>
        <name>substrate</name>
    </ligand>
</feature>
<dbReference type="PROSITE" id="PS51747">
    <property type="entry name" value="CYT_DCMP_DEAMINASES_2"/>
    <property type="match status" value="1"/>
</dbReference>
<sequence>MITPMSRYDIAVDERFMALALSLGRRGHGNCWPNPAVGCVIVKDGRLVGRGWTQPGGRPHAEPQALAQAGAAARGAAVYVTLEPCSHHGATPPCAQALIDAGVARVVAAIGDSDPRVSGQGFEMLRYAGVEVTTGVLAEQAARDHAGFFLKTEQGRPFVTLKLASSFDGRIATGSGQSKWITGPEARRAVHAMRASHDAVMVGAGTVRADDPSLTVRDLGIDKQPVRVIASRHLDLPLMSQLARTAQEVPVWLCHGQGADIERLRAWEGLGARLLPCASHGVQLSAVDILQQLGQAGLTRVFCEGGSALAASLLAFDLVDELIGFTAGIGIGAEGLPSIGALGLGRLDEAPRFELAEVRPLGGDILHRWRRALS</sequence>
<proteinExistence type="inferred from homology"/>
<evidence type="ECO:0000256" key="3">
    <source>
        <dbReference type="ARBA" id="ARBA00004910"/>
    </source>
</evidence>
<feature type="binding site" evidence="15">
    <location>
        <position position="60"/>
    </location>
    <ligand>
        <name>Zn(2+)</name>
        <dbReference type="ChEBI" id="CHEBI:29105"/>
        <note>catalytic</note>
    </ligand>
</feature>
<keyword evidence="7 12" id="KW-0479">Metal-binding</keyword>
<feature type="binding site" evidence="15">
    <location>
        <position position="85"/>
    </location>
    <ligand>
        <name>Zn(2+)</name>
        <dbReference type="ChEBI" id="CHEBI:29105"/>
        <note>catalytic</note>
    </ligand>
</feature>
<dbReference type="InterPro" id="IPR004794">
    <property type="entry name" value="Eubact_RibD"/>
</dbReference>
<dbReference type="Proteomes" id="UP000092565">
    <property type="component" value="Chromosome"/>
</dbReference>
<evidence type="ECO:0000256" key="14">
    <source>
        <dbReference type="PIRSR" id="PIRSR006769-2"/>
    </source>
</evidence>
<reference evidence="17 18" key="1">
    <citation type="submission" date="2016-04" db="EMBL/GenBank/DDBJ databases">
        <authorList>
            <person name="Evans L.H."/>
            <person name="Alamgir A."/>
            <person name="Owens N."/>
            <person name="Weber N.D."/>
            <person name="Virtaneva K."/>
            <person name="Barbian K."/>
            <person name="Babar A."/>
            <person name="Rosenke K."/>
        </authorList>
    </citation>
    <scope>NUCLEOTIDE SEQUENCE [LARGE SCALE GENOMIC DNA]</scope>
    <source>
        <strain evidence="17 18">JL2886</strain>
    </source>
</reference>
<dbReference type="Pfam" id="PF01872">
    <property type="entry name" value="RibD_C"/>
    <property type="match status" value="1"/>
</dbReference>
<keyword evidence="8 12" id="KW-0862">Zinc</keyword>
<keyword evidence="11" id="KW-0511">Multifunctional enzyme</keyword>
<dbReference type="Gene3D" id="3.40.140.10">
    <property type="entry name" value="Cytidine Deaminase, domain 2"/>
    <property type="match status" value="1"/>
</dbReference>
<evidence type="ECO:0000256" key="2">
    <source>
        <dbReference type="ARBA" id="ARBA00004882"/>
    </source>
</evidence>
<organism evidence="17 18">
    <name type="scientific">Phaeobacter gallaeciensis</name>
    <dbReference type="NCBI Taxonomy" id="60890"/>
    <lineage>
        <taxon>Bacteria</taxon>
        <taxon>Pseudomonadati</taxon>
        <taxon>Pseudomonadota</taxon>
        <taxon>Alphaproteobacteria</taxon>
        <taxon>Rhodobacterales</taxon>
        <taxon>Roseobacteraceae</taxon>
        <taxon>Phaeobacter</taxon>
    </lineage>
</organism>
<comment type="similarity">
    <text evidence="4 12">In the N-terminal section; belongs to the cytidine and deoxycytidylate deaminase family.</text>
</comment>
<keyword evidence="10 12" id="KW-0560">Oxidoreductase</keyword>
<evidence type="ECO:0000256" key="1">
    <source>
        <dbReference type="ARBA" id="ARBA00002151"/>
    </source>
</evidence>
<keyword evidence="12" id="KW-0378">Hydrolase</keyword>
<dbReference type="InterPro" id="IPR016192">
    <property type="entry name" value="APOBEC/CMP_deaminase_Zn-bd"/>
</dbReference>
<comment type="pathway">
    <text evidence="2 12">Cofactor biosynthesis; riboflavin biosynthesis; 5-amino-6-(D-ribitylamino)uracil from GTP: step 2/4.</text>
</comment>
<feature type="binding site" evidence="15">
    <location>
        <position position="94"/>
    </location>
    <ligand>
        <name>Zn(2+)</name>
        <dbReference type="ChEBI" id="CHEBI:29105"/>
        <note>catalytic</note>
    </ligand>
</feature>
<dbReference type="InterPro" id="IPR050765">
    <property type="entry name" value="Riboflavin_Biosynth_HTPR"/>
</dbReference>
<evidence type="ECO:0000313" key="17">
    <source>
        <dbReference type="EMBL" id="ANP35840.1"/>
    </source>
</evidence>
<dbReference type="InterPro" id="IPR011549">
    <property type="entry name" value="RibD_C"/>
</dbReference>
<feature type="binding site" evidence="14">
    <location>
        <position position="164"/>
    </location>
    <ligand>
        <name>NADP(+)</name>
        <dbReference type="ChEBI" id="CHEBI:58349"/>
    </ligand>
</feature>
<evidence type="ECO:0000256" key="15">
    <source>
        <dbReference type="PIRSR" id="PIRSR006769-3"/>
    </source>
</evidence>
<evidence type="ECO:0000256" key="11">
    <source>
        <dbReference type="ARBA" id="ARBA00023268"/>
    </source>
</evidence>
<dbReference type="GO" id="GO:0008835">
    <property type="term" value="F:diaminohydroxyphosphoribosylaminopyrimidine deaminase activity"/>
    <property type="evidence" value="ECO:0007669"/>
    <property type="project" value="UniProtKB-EC"/>
</dbReference>
<dbReference type="PANTHER" id="PTHR38011:SF7">
    <property type="entry name" value="2,5-DIAMINO-6-RIBOSYLAMINO-4(3H)-PYRIMIDINONE 5'-PHOSPHATE REDUCTASE"/>
    <property type="match status" value="1"/>
</dbReference>
<dbReference type="InterPro" id="IPR002734">
    <property type="entry name" value="RibDG_C"/>
</dbReference>
<evidence type="ECO:0000259" key="16">
    <source>
        <dbReference type="PROSITE" id="PS51747"/>
    </source>
</evidence>
<dbReference type="SUPFAM" id="SSF53597">
    <property type="entry name" value="Dihydrofolate reductase-like"/>
    <property type="match status" value="1"/>
</dbReference>
<comment type="similarity">
    <text evidence="5 12">In the C-terminal section; belongs to the HTP reductase family.</text>
</comment>
<evidence type="ECO:0000313" key="18">
    <source>
        <dbReference type="Proteomes" id="UP000092565"/>
    </source>
</evidence>
<evidence type="ECO:0000256" key="6">
    <source>
        <dbReference type="ARBA" id="ARBA00022619"/>
    </source>
</evidence>
<evidence type="ECO:0000256" key="7">
    <source>
        <dbReference type="ARBA" id="ARBA00022723"/>
    </source>
</evidence>
<dbReference type="InterPro" id="IPR016193">
    <property type="entry name" value="Cytidine_deaminase-like"/>
</dbReference>
<feature type="binding site" evidence="14">
    <location>
        <begin position="306"/>
        <end position="312"/>
    </location>
    <ligand>
        <name>NADP(+)</name>
        <dbReference type="ChEBI" id="CHEBI:58349"/>
    </ligand>
</feature>
<dbReference type="GO" id="GO:0050661">
    <property type="term" value="F:NADP binding"/>
    <property type="evidence" value="ECO:0007669"/>
    <property type="project" value="InterPro"/>
</dbReference>
<feature type="binding site" evidence="14">
    <location>
        <position position="214"/>
    </location>
    <ligand>
        <name>substrate</name>
    </ligand>
</feature>
<comment type="catalytic activity">
    <reaction evidence="12">
        <text>5-amino-6-(5-phospho-D-ribitylamino)uracil + NADP(+) = 5-amino-6-(5-phospho-D-ribosylamino)uracil + NADPH + H(+)</text>
        <dbReference type="Rhea" id="RHEA:17845"/>
        <dbReference type="ChEBI" id="CHEBI:15378"/>
        <dbReference type="ChEBI" id="CHEBI:57783"/>
        <dbReference type="ChEBI" id="CHEBI:58349"/>
        <dbReference type="ChEBI" id="CHEBI:58421"/>
        <dbReference type="ChEBI" id="CHEBI:58453"/>
        <dbReference type="EC" id="1.1.1.193"/>
    </reaction>
</comment>
<dbReference type="NCBIfam" id="TIGR00326">
    <property type="entry name" value="eubact_ribD"/>
    <property type="match status" value="1"/>
</dbReference>
<evidence type="ECO:0000256" key="8">
    <source>
        <dbReference type="ARBA" id="ARBA00022833"/>
    </source>
</evidence>